<evidence type="ECO:0000256" key="1">
    <source>
        <dbReference type="SAM" id="MobiDB-lite"/>
    </source>
</evidence>
<feature type="region of interest" description="Disordered" evidence="1">
    <location>
        <begin position="1"/>
        <end position="24"/>
    </location>
</feature>
<dbReference type="EMBL" id="BEYU01001438">
    <property type="protein sequence ID" value="GBG16218.1"/>
    <property type="molecule type" value="Genomic_DNA"/>
</dbReference>
<organism evidence="2 3">
    <name type="scientific">Hondaea fermentalgiana</name>
    <dbReference type="NCBI Taxonomy" id="2315210"/>
    <lineage>
        <taxon>Eukaryota</taxon>
        <taxon>Sar</taxon>
        <taxon>Stramenopiles</taxon>
        <taxon>Bigyra</taxon>
        <taxon>Labyrinthulomycetes</taxon>
        <taxon>Thraustochytrida</taxon>
        <taxon>Thraustochytriidae</taxon>
        <taxon>Hondaea</taxon>
    </lineage>
</organism>
<evidence type="ECO:0000313" key="2">
    <source>
        <dbReference type="EMBL" id="GBG16218.1"/>
    </source>
</evidence>
<dbReference type="AlphaFoldDB" id="A0A2R5FG31"/>
<dbReference type="InParanoid" id="A0A2R5FG31"/>
<keyword evidence="3" id="KW-1185">Reference proteome</keyword>
<feature type="non-terminal residue" evidence="2">
    <location>
        <position position="24"/>
    </location>
</feature>
<name>A0A2R5FG31_9STRA</name>
<protein>
    <submittedName>
        <fullName evidence="2">Uncharacterized protein</fullName>
    </submittedName>
</protein>
<sequence length="24" mass="2819">MGKKEMREIEMAEVEKHNAEGDAW</sequence>
<evidence type="ECO:0000313" key="3">
    <source>
        <dbReference type="Proteomes" id="UP000241890"/>
    </source>
</evidence>
<comment type="caution">
    <text evidence="2">The sequence shown here is derived from an EMBL/GenBank/DDBJ whole genome shotgun (WGS) entry which is preliminary data.</text>
</comment>
<gene>
    <name evidence="2" type="ORF">FCC1311_117181</name>
</gene>
<dbReference type="Proteomes" id="UP000241890">
    <property type="component" value="Unassembled WGS sequence"/>
</dbReference>
<accession>A0A2R5FG31</accession>
<reference evidence="2 3" key="1">
    <citation type="submission" date="2017-12" db="EMBL/GenBank/DDBJ databases">
        <title>Sequencing, de novo assembly and annotation of complete genome of a new Thraustochytrid species, strain FCC1311.</title>
        <authorList>
            <person name="Sedici K."/>
            <person name="Godart F."/>
            <person name="Aiese Cigliano R."/>
            <person name="Sanseverino W."/>
            <person name="Barakat M."/>
            <person name="Ortet P."/>
            <person name="Marechal E."/>
            <person name="Cagnac O."/>
            <person name="Amato A."/>
        </authorList>
    </citation>
    <scope>NUCLEOTIDE SEQUENCE [LARGE SCALE GENOMIC DNA]</scope>
</reference>
<proteinExistence type="predicted"/>